<protein>
    <submittedName>
        <fullName evidence="2">Major facilitator super transporter protein</fullName>
    </submittedName>
</protein>
<evidence type="ECO:0000313" key="2">
    <source>
        <dbReference type="EMBL" id="KAF3123630.1"/>
    </source>
</evidence>
<evidence type="ECO:0000256" key="1">
    <source>
        <dbReference type="SAM" id="Phobius"/>
    </source>
</evidence>
<dbReference type="AlphaFoldDB" id="A0A7C8NP86"/>
<comment type="caution">
    <text evidence="2">The sequence shown here is derived from an EMBL/GenBank/DDBJ whole genome shotgun (WGS) entry which is preliminary data.</text>
</comment>
<sequence length="143" mass="15929">MSVVLKAKAKIEEEEVFQVMVQLSLRWLRLAAGNLLLVLSVLVFAKAFFPYKPFLQGLAQHADYHDGGDTPAPAQFEKIVFMLVDALRRYISGPTRIVIVRYIDIWALMSSTRTIVISCLENIRGSSTLKGGDILPAPLLNPD</sequence>
<proteinExistence type="predicted"/>
<keyword evidence="1" id="KW-1133">Transmembrane helix</keyword>
<organism evidence="2 3">
    <name type="scientific">Orbilia oligospora</name>
    <name type="common">Nematode-trapping fungus</name>
    <name type="synonym">Arthrobotrys oligospora</name>
    <dbReference type="NCBI Taxonomy" id="2813651"/>
    <lineage>
        <taxon>Eukaryota</taxon>
        <taxon>Fungi</taxon>
        <taxon>Dikarya</taxon>
        <taxon>Ascomycota</taxon>
        <taxon>Pezizomycotina</taxon>
        <taxon>Orbiliomycetes</taxon>
        <taxon>Orbiliales</taxon>
        <taxon>Orbiliaceae</taxon>
        <taxon>Orbilia</taxon>
    </lineage>
</organism>
<dbReference type="Proteomes" id="UP000480548">
    <property type="component" value="Unassembled WGS sequence"/>
</dbReference>
<name>A0A7C8NP86_ORBOL</name>
<accession>A0A7C8NP86</accession>
<keyword evidence="1" id="KW-0472">Membrane</keyword>
<dbReference type="EMBL" id="WIQZ01000108">
    <property type="protein sequence ID" value="KAF3123630.1"/>
    <property type="molecule type" value="Genomic_DNA"/>
</dbReference>
<evidence type="ECO:0000313" key="3">
    <source>
        <dbReference type="Proteomes" id="UP000480548"/>
    </source>
</evidence>
<feature type="transmembrane region" description="Helical" evidence="1">
    <location>
        <begin position="27"/>
        <end position="49"/>
    </location>
</feature>
<reference evidence="2 3" key="1">
    <citation type="submission" date="2019-06" db="EMBL/GenBank/DDBJ databases">
        <authorList>
            <person name="Palmer J.M."/>
        </authorList>
    </citation>
    <scope>NUCLEOTIDE SEQUENCE [LARGE SCALE GENOMIC DNA]</scope>
    <source>
        <strain evidence="2 3">TWF703</strain>
    </source>
</reference>
<gene>
    <name evidence="2" type="primary">LAS21_2</name>
    <name evidence="2" type="ORF">TWF703_000707</name>
</gene>
<keyword evidence="1" id="KW-0812">Transmembrane</keyword>